<dbReference type="Proteomes" id="UP001562425">
    <property type="component" value="Unassembled WGS sequence"/>
</dbReference>
<dbReference type="PANTHER" id="PTHR21261">
    <property type="entry name" value="BEAT PROTEIN"/>
    <property type="match status" value="1"/>
</dbReference>
<dbReference type="EMBL" id="JBEHCU010005469">
    <property type="protein sequence ID" value="KAL1399719.1"/>
    <property type="molecule type" value="Genomic_DNA"/>
</dbReference>
<feature type="region of interest" description="Disordered" evidence="1">
    <location>
        <begin position="1"/>
        <end position="113"/>
    </location>
</feature>
<organism evidence="3 4">
    <name type="scientific">Culex pipiens pipiens</name>
    <name type="common">Northern house mosquito</name>
    <dbReference type="NCBI Taxonomy" id="38569"/>
    <lineage>
        <taxon>Eukaryota</taxon>
        <taxon>Metazoa</taxon>
        <taxon>Ecdysozoa</taxon>
        <taxon>Arthropoda</taxon>
        <taxon>Hexapoda</taxon>
        <taxon>Insecta</taxon>
        <taxon>Pterygota</taxon>
        <taxon>Neoptera</taxon>
        <taxon>Endopterygota</taxon>
        <taxon>Diptera</taxon>
        <taxon>Nematocera</taxon>
        <taxon>Culicoidea</taxon>
        <taxon>Culicidae</taxon>
        <taxon>Culicinae</taxon>
        <taxon>Culicini</taxon>
        <taxon>Culex</taxon>
        <taxon>Culex</taxon>
    </lineage>
</organism>
<evidence type="ECO:0000259" key="2">
    <source>
        <dbReference type="PROSITE" id="PS50835"/>
    </source>
</evidence>
<dbReference type="SUPFAM" id="SSF48726">
    <property type="entry name" value="Immunoglobulin"/>
    <property type="match status" value="1"/>
</dbReference>
<dbReference type="AlphaFoldDB" id="A0ABD1DMU4"/>
<proteinExistence type="predicted"/>
<feature type="domain" description="Ig-like" evidence="2">
    <location>
        <begin position="189"/>
        <end position="316"/>
    </location>
</feature>
<sequence>MVVLNPKPPAPISKPNLEDHVEPVAPEFTAPAEQLAPPQGGEDEVAEESGDQSMDEDDDNQQNEGEVSPNGAASMETDAAWTEAKGKGKKGKGKRGRPRKPIESDASESDAIGGKQFIVPAQGADLLAALALPKPTGPRTRSASEQRSPHDNNKKLPANIMFSKCHGIEYKHISVTFPPPSGDMFHSPPTTLCLPCRQQSLLTVTKSQTSLGLRNVRVTVPTAIRRGDTAHLYCNYEMEDKESLYSIKWYKGRREFYRYVPRETPSMKVFSGVSGIEVEPTLSNASLVVIKAANVTGKYSCEVSADAPSFHTMIVSGDMEVIEPPLDKPSIIGVQTRYRPGDILRGNCSSLHSKPAANLSWSINDVPHRLATRLCPTFHVARTLPDEDPSSP</sequence>
<feature type="compositionally biased region" description="Basic residues" evidence="1">
    <location>
        <begin position="87"/>
        <end position="99"/>
    </location>
</feature>
<gene>
    <name evidence="3" type="ORF">pipiens_007984</name>
</gene>
<feature type="compositionally biased region" description="Pro residues" evidence="1">
    <location>
        <begin position="1"/>
        <end position="12"/>
    </location>
</feature>
<reference evidence="3 4" key="1">
    <citation type="submission" date="2024-05" db="EMBL/GenBank/DDBJ databases">
        <title>Culex pipiens pipiens assembly and annotation.</title>
        <authorList>
            <person name="Alout H."/>
            <person name="Durand T."/>
        </authorList>
    </citation>
    <scope>NUCLEOTIDE SEQUENCE [LARGE SCALE GENOMIC DNA]</scope>
    <source>
        <strain evidence="3">HA-2024</strain>
        <tissue evidence="3">Whole body</tissue>
    </source>
</reference>
<evidence type="ECO:0000313" key="4">
    <source>
        <dbReference type="Proteomes" id="UP001562425"/>
    </source>
</evidence>
<dbReference type="InterPro" id="IPR013783">
    <property type="entry name" value="Ig-like_fold"/>
</dbReference>
<dbReference type="InterPro" id="IPR036179">
    <property type="entry name" value="Ig-like_dom_sf"/>
</dbReference>
<protein>
    <recommendedName>
        <fullName evidence="2">Ig-like domain-containing protein</fullName>
    </recommendedName>
</protein>
<keyword evidence="4" id="KW-1185">Reference proteome</keyword>
<dbReference type="PANTHER" id="PTHR21261:SF8">
    <property type="entry name" value="BEATEN PATH IA, ISOFORM B-RELATED"/>
    <property type="match status" value="1"/>
</dbReference>
<dbReference type="PROSITE" id="PS50835">
    <property type="entry name" value="IG_LIKE"/>
    <property type="match status" value="1"/>
</dbReference>
<evidence type="ECO:0000256" key="1">
    <source>
        <dbReference type="SAM" id="MobiDB-lite"/>
    </source>
</evidence>
<dbReference type="FunFam" id="2.60.40.10:FF:000437">
    <property type="entry name" value="Beat-IIIc, isoform A"/>
    <property type="match status" value="1"/>
</dbReference>
<dbReference type="Gene3D" id="2.60.40.10">
    <property type="entry name" value="Immunoglobulins"/>
    <property type="match status" value="1"/>
</dbReference>
<evidence type="ECO:0000313" key="3">
    <source>
        <dbReference type="EMBL" id="KAL1399719.1"/>
    </source>
</evidence>
<feature type="region of interest" description="Disordered" evidence="1">
    <location>
        <begin position="133"/>
        <end position="157"/>
    </location>
</feature>
<feature type="compositionally biased region" description="Basic and acidic residues" evidence="1">
    <location>
        <begin position="142"/>
        <end position="154"/>
    </location>
</feature>
<feature type="compositionally biased region" description="Acidic residues" evidence="1">
    <location>
        <begin position="41"/>
        <end position="61"/>
    </location>
</feature>
<dbReference type="InterPro" id="IPR007110">
    <property type="entry name" value="Ig-like_dom"/>
</dbReference>
<accession>A0ABD1DMU4</accession>
<comment type="caution">
    <text evidence="3">The sequence shown here is derived from an EMBL/GenBank/DDBJ whole genome shotgun (WGS) entry which is preliminary data.</text>
</comment>
<name>A0ABD1DMU4_CULPP</name>